<accession>A0A9X1RN82</accession>
<protein>
    <recommendedName>
        <fullName evidence="3">Carboxypeptidase regulatory-like domain-containing protein</fullName>
    </recommendedName>
</protein>
<reference evidence="1" key="1">
    <citation type="submission" date="2022-01" db="EMBL/GenBank/DDBJ databases">
        <title>Genome sequence and assembly of Parabukholderia sp. RG36.</title>
        <authorList>
            <person name="Chhetri G."/>
        </authorList>
    </citation>
    <scope>NUCLEOTIDE SEQUENCE</scope>
    <source>
        <strain evidence="1">RG36</strain>
    </source>
</reference>
<gene>
    <name evidence="1" type="ORF">L5014_00370</name>
</gene>
<dbReference type="AlphaFoldDB" id="A0A9X1RN82"/>
<dbReference type="Gene3D" id="2.60.40.10">
    <property type="entry name" value="Immunoglobulins"/>
    <property type="match status" value="1"/>
</dbReference>
<dbReference type="EMBL" id="JAKLJA010000001">
    <property type="protein sequence ID" value="MCG5071824.1"/>
    <property type="molecule type" value="Genomic_DNA"/>
</dbReference>
<dbReference type="InterPro" id="IPR013783">
    <property type="entry name" value="Ig-like_fold"/>
</dbReference>
<evidence type="ECO:0000313" key="2">
    <source>
        <dbReference type="Proteomes" id="UP001139308"/>
    </source>
</evidence>
<evidence type="ECO:0000313" key="1">
    <source>
        <dbReference type="EMBL" id="MCG5071824.1"/>
    </source>
</evidence>
<name>A0A9X1RN82_9BURK</name>
<dbReference type="Proteomes" id="UP001139308">
    <property type="component" value="Unassembled WGS sequence"/>
</dbReference>
<proteinExistence type="predicted"/>
<organism evidence="1 2">
    <name type="scientific">Paraburkholderia tagetis</name>
    <dbReference type="NCBI Taxonomy" id="2913261"/>
    <lineage>
        <taxon>Bacteria</taxon>
        <taxon>Pseudomonadati</taxon>
        <taxon>Pseudomonadota</taxon>
        <taxon>Betaproteobacteria</taxon>
        <taxon>Burkholderiales</taxon>
        <taxon>Burkholderiaceae</taxon>
        <taxon>Paraburkholderia</taxon>
    </lineage>
</organism>
<sequence>MNNTNASWQSEASRRGVTAMATLALAALSACGGGGGDGGGGGGSASAPAQVTGTVANGQAVAQATITATDVNGTTATTTAHSDGTYSLAVSGLTAPIALVATDPSGQASPMIAVLPLLPTAGQTGVANVTTLTTAVAALLTPDGNAMDFVTKGSSMGLSGVSVVGAETAKATLNAYLANLLGAVGLPATYDPVATTFTANHTGTDALIDMLAIVPEGAKTYLIYKTPASGSTTTQSAAYLALNDNSTPANAPVAPAVSASTIANIESLQNFLGTLPAALQSCGAAGGTGSACSGLIDASYQDNGYTNITKYAPGLASSSLNMNGSTPTTVSVNQAGTSALVAVPYGLSSAQGSQGQYTLYTTVHQAASGSWNIVGNQLPYNMSVSTRTTYRSFHDSFVNASGNPDQSVFDAGVTLDIKLDGTGSAISYALVTGPGLPASGLWLTRSSVTGVNYLSIAVTQPTSAPTTAFTTGSNTNEFRWDWITPNGSAFTPPQRGYWATSKLDVSSLPASKTYAFTLYGANGSVIGTYNVESTTQFVDASLGKSTFMSGDWPSVNADVISGLLSASGAQAGAQSSVTVDFTRPPATSSLTLTGVSVQSEGQQGCGYQQASGVTPGTTSVTLTASGTNTCSTTAGNNQFLAINNSANEAYRIVQLQSKNPLGVLFYLNETYRSGTSAPDAD</sequence>
<keyword evidence="2" id="KW-1185">Reference proteome</keyword>
<dbReference type="RefSeq" id="WP_238461612.1">
    <property type="nucleotide sequence ID" value="NZ_JAKLJA010000001.1"/>
</dbReference>
<comment type="caution">
    <text evidence="1">The sequence shown here is derived from an EMBL/GenBank/DDBJ whole genome shotgun (WGS) entry which is preliminary data.</text>
</comment>
<evidence type="ECO:0008006" key="3">
    <source>
        <dbReference type="Google" id="ProtNLM"/>
    </source>
</evidence>